<feature type="transmembrane region" description="Helical" evidence="1">
    <location>
        <begin position="195"/>
        <end position="216"/>
    </location>
</feature>
<proteinExistence type="predicted"/>
<dbReference type="RefSeq" id="WP_227020060.1">
    <property type="nucleotide sequence ID" value="NZ_JAGSND010000018.1"/>
</dbReference>
<protein>
    <submittedName>
        <fullName evidence="2">DUF1129 family protein</fullName>
    </submittedName>
</protein>
<keyword evidence="1" id="KW-0472">Membrane</keyword>
<evidence type="ECO:0000313" key="2">
    <source>
        <dbReference type="EMBL" id="MBR0599933.1"/>
    </source>
</evidence>
<feature type="transmembrane region" description="Helical" evidence="1">
    <location>
        <begin position="131"/>
        <end position="153"/>
    </location>
</feature>
<keyword evidence="1" id="KW-0812">Transmembrane</keyword>
<comment type="caution">
    <text evidence="2">The sequence shown here is derived from an EMBL/GenBank/DDBJ whole genome shotgun (WGS) entry which is preliminary data.</text>
</comment>
<dbReference type="SUPFAM" id="SSF158560">
    <property type="entry name" value="BH3980-like"/>
    <property type="match status" value="1"/>
</dbReference>
<gene>
    <name evidence="2" type="ORF">KCX82_18785</name>
</gene>
<dbReference type="InterPro" id="IPR009214">
    <property type="entry name" value="DUF1129"/>
</dbReference>
<feature type="transmembrane region" description="Helical" evidence="1">
    <location>
        <begin position="169"/>
        <end position="189"/>
    </location>
</feature>
<keyword evidence="3" id="KW-1185">Reference proteome</keyword>
<sequence length="227" mass="26652">MANRLNKLRKENNIQDKQLSKENNSIMTDIICYLRASNLCEYDMEIIRKELIGMALEAQMRGETFGDVIGKDYKAFCRELMKNGKQKTLYEKALEIFYVFTFALMVLYFAEIFFTSTIFNIFKLSQFTMPITLGFIIVTLMAVGMGYFIYYYFTKNSFEFSKKNRKIQILYVVGFTILWTAALLFRFLFDKTVLLTINCLYPIIILAAAFILIKLLNDRHTNSFFKS</sequence>
<dbReference type="EMBL" id="JAGSND010000018">
    <property type="protein sequence ID" value="MBR0599933.1"/>
    <property type="molecule type" value="Genomic_DNA"/>
</dbReference>
<accession>A0A8J8B2L1</accession>
<dbReference type="Pfam" id="PF06570">
    <property type="entry name" value="DUF1129"/>
    <property type="match status" value="1"/>
</dbReference>
<reference evidence="2" key="1">
    <citation type="submission" date="2021-04" db="EMBL/GenBank/DDBJ databases">
        <title>Sinoanaerobacter chloroacetimidivorans sp. nov., an obligate anaerobic bacterium isolated from anaerobic sludge.</title>
        <authorList>
            <person name="Bao Y."/>
        </authorList>
    </citation>
    <scope>NUCLEOTIDE SEQUENCE</scope>
    <source>
        <strain evidence="2">BAD-6</strain>
    </source>
</reference>
<dbReference type="Proteomes" id="UP000675664">
    <property type="component" value="Unassembled WGS sequence"/>
</dbReference>
<feature type="transmembrane region" description="Helical" evidence="1">
    <location>
        <begin position="96"/>
        <end position="119"/>
    </location>
</feature>
<dbReference type="Gene3D" id="1.10.1900.10">
    <property type="entry name" value="c-terminal domain of poly(a) binding protein"/>
    <property type="match status" value="1"/>
</dbReference>
<dbReference type="AlphaFoldDB" id="A0A8J8B2L1"/>
<organism evidence="2 3">
    <name type="scientific">Sinanaerobacter chloroacetimidivorans</name>
    <dbReference type="NCBI Taxonomy" id="2818044"/>
    <lineage>
        <taxon>Bacteria</taxon>
        <taxon>Bacillati</taxon>
        <taxon>Bacillota</taxon>
        <taxon>Clostridia</taxon>
        <taxon>Peptostreptococcales</taxon>
        <taxon>Anaerovoracaceae</taxon>
        <taxon>Sinanaerobacter</taxon>
    </lineage>
</organism>
<keyword evidence="1" id="KW-1133">Transmembrane helix</keyword>
<evidence type="ECO:0000313" key="3">
    <source>
        <dbReference type="Proteomes" id="UP000675664"/>
    </source>
</evidence>
<reference evidence="2" key="2">
    <citation type="submission" date="2021-04" db="EMBL/GenBank/DDBJ databases">
        <authorList>
            <person name="Liu J."/>
        </authorList>
    </citation>
    <scope>NUCLEOTIDE SEQUENCE</scope>
    <source>
        <strain evidence="2">BAD-6</strain>
    </source>
</reference>
<evidence type="ECO:0000256" key="1">
    <source>
        <dbReference type="SAM" id="Phobius"/>
    </source>
</evidence>
<name>A0A8J8B2L1_9FIRM</name>